<dbReference type="NCBIfam" id="TIGR00398">
    <property type="entry name" value="metG"/>
    <property type="match status" value="1"/>
</dbReference>
<dbReference type="Gene3D" id="1.10.730.10">
    <property type="entry name" value="Isoleucyl-tRNA Synthetase, Domain 1"/>
    <property type="match status" value="1"/>
</dbReference>
<dbReference type="GO" id="GO:0005829">
    <property type="term" value="C:cytosol"/>
    <property type="evidence" value="ECO:0007669"/>
    <property type="project" value="TreeGrafter"/>
</dbReference>
<evidence type="ECO:0000256" key="2">
    <source>
        <dbReference type="ARBA" id="ARBA00005594"/>
    </source>
</evidence>
<evidence type="ECO:0000313" key="17">
    <source>
        <dbReference type="Proteomes" id="UP001286313"/>
    </source>
</evidence>
<evidence type="ECO:0000256" key="1">
    <source>
        <dbReference type="ARBA" id="ARBA00004496"/>
    </source>
</evidence>
<dbReference type="Pfam" id="PF09334">
    <property type="entry name" value="tRNA-synt_1g"/>
    <property type="match status" value="1"/>
</dbReference>
<dbReference type="InterPro" id="IPR001412">
    <property type="entry name" value="aa-tRNA-synth_I_CS"/>
</dbReference>
<dbReference type="Gene3D" id="1.20.1050.10">
    <property type="match status" value="1"/>
</dbReference>
<dbReference type="GO" id="GO:0005524">
    <property type="term" value="F:ATP binding"/>
    <property type="evidence" value="ECO:0007669"/>
    <property type="project" value="UniProtKB-KW"/>
</dbReference>
<dbReference type="InterPro" id="IPR015413">
    <property type="entry name" value="Methionyl/Leucyl_tRNA_Synth"/>
</dbReference>
<evidence type="ECO:0000313" key="16">
    <source>
        <dbReference type="EMBL" id="KAK3887557.1"/>
    </source>
</evidence>
<proteinExistence type="inferred from homology"/>
<dbReference type="GO" id="GO:0004825">
    <property type="term" value="F:methionine-tRNA ligase activity"/>
    <property type="evidence" value="ECO:0007669"/>
    <property type="project" value="UniProtKB-EC"/>
</dbReference>
<keyword evidence="10 13" id="KW-0030">Aminoacyl-tRNA synthetase</keyword>
<dbReference type="Pfam" id="PF00458">
    <property type="entry name" value="WHEP-TRS"/>
    <property type="match status" value="2"/>
</dbReference>
<dbReference type="AlphaFoldDB" id="A0AAE1KXL9"/>
<dbReference type="InterPro" id="IPR014729">
    <property type="entry name" value="Rossmann-like_a/b/a_fold"/>
</dbReference>
<dbReference type="GO" id="GO:0006431">
    <property type="term" value="P:methionyl-tRNA aminoacylation"/>
    <property type="evidence" value="ECO:0007669"/>
    <property type="project" value="InterPro"/>
</dbReference>
<dbReference type="SUPFAM" id="SSF47060">
    <property type="entry name" value="S15/NS1 RNA-binding domain"/>
    <property type="match status" value="2"/>
</dbReference>
<dbReference type="PROSITE" id="PS51185">
    <property type="entry name" value="WHEP_TRS_2"/>
    <property type="match status" value="2"/>
</dbReference>
<dbReference type="CDD" id="cd00939">
    <property type="entry name" value="MetRS_RNA"/>
    <property type="match status" value="1"/>
</dbReference>
<dbReference type="InterPro" id="IPR009068">
    <property type="entry name" value="uS15_NS1_RNA-bd_sf"/>
</dbReference>
<dbReference type="InterPro" id="IPR033911">
    <property type="entry name" value="MetRS_core"/>
</dbReference>
<evidence type="ECO:0000256" key="13">
    <source>
        <dbReference type="RuleBase" id="RU363039"/>
    </source>
</evidence>
<dbReference type="SUPFAM" id="SSF52374">
    <property type="entry name" value="Nucleotidylyl transferase"/>
    <property type="match status" value="1"/>
</dbReference>
<dbReference type="InterPro" id="IPR009080">
    <property type="entry name" value="tRNAsynth_Ia_anticodon-bd"/>
</dbReference>
<dbReference type="EC" id="6.1.1.10" evidence="3"/>
<evidence type="ECO:0000256" key="10">
    <source>
        <dbReference type="ARBA" id="ARBA00023146"/>
    </source>
</evidence>
<feature type="compositionally biased region" description="Low complexity" evidence="14">
    <location>
        <begin position="921"/>
        <end position="932"/>
    </location>
</feature>
<dbReference type="Gene3D" id="1.10.287.10">
    <property type="entry name" value="S15/NS1, RNA-binding"/>
    <property type="match status" value="2"/>
</dbReference>
<dbReference type="InterPro" id="IPR014758">
    <property type="entry name" value="Met-tRNA_synth"/>
</dbReference>
<comment type="similarity">
    <text evidence="2 13">Belongs to the class-I aminoacyl-tRNA synthetase family.</text>
</comment>
<protein>
    <recommendedName>
        <fullName evidence="4">Methionine--tRNA ligase, cytoplasmic</fullName>
        <ecNumber evidence="3">6.1.1.10</ecNumber>
    </recommendedName>
    <alternativeName>
        <fullName evidence="11">Methionyl-tRNA synthetase</fullName>
    </alternativeName>
</protein>
<comment type="catalytic activity">
    <reaction evidence="12">
        <text>tRNA(Met) + L-methionine + ATP = L-methionyl-tRNA(Met) + AMP + diphosphate</text>
        <dbReference type="Rhea" id="RHEA:13481"/>
        <dbReference type="Rhea" id="RHEA-COMP:9667"/>
        <dbReference type="Rhea" id="RHEA-COMP:9698"/>
        <dbReference type="ChEBI" id="CHEBI:30616"/>
        <dbReference type="ChEBI" id="CHEBI:33019"/>
        <dbReference type="ChEBI" id="CHEBI:57844"/>
        <dbReference type="ChEBI" id="CHEBI:78442"/>
        <dbReference type="ChEBI" id="CHEBI:78530"/>
        <dbReference type="ChEBI" id="CHEBI:456215"/>
        <dbReference type="EC" id="6.1.1.10"/>
    </reaction>
</comment>
<organism evidence="16 17">
    <name type="scientific">Petrolisthes cinctipes</name>
    <name type="common">Flat porcelain crab</name>
    <dbReference type="NCBI Taxonomy" id="88211"/>
    <lineage>
        <taxon>Eukaryota</taxon>
        <taxon>Metazoa</taxon>
        <taxon>Ecdysozoa</taxon>
        <taxon>Arthropoda</taxon>
        <taxon>Crustacea</taxon>
        <taxon>Multicrustacea</taxon>
        <taxon>Malacostraca</taxon>
        <taxon>Eumalacostraca</taxon>
        <taxon>Eucarida</taxon>
        <taxon>Decapoda</taxon>
        <taxon>Pleocyemata</taxon>
        <taxon>Anomura</taxon>
        <taxon>Galatheoidea</taxon>
        <taxon>Porcellanidae</taxon>
        <taxon>Petrolisthes</taxon>
    </lineage>
</organism>
<dbReference type="Proteomes" id="UP001286313">
    <property type="component" value="Unassembled WGS sequence"/>
</dbReference>
<dbReference type="EMBL" id="JAWQEG010000621">
    <property type="protein sequence ID" value="KAK3887557.1"/>
    <property type="molecule type" value="Genomic_DNA"/>
</dbReference>
<dbReference type="InterPro" id="IPR041872">
    <property type="entry name" value="Anticodon_Met"/>
</dbReference>
<dbReference type="HAMAP" id="MF_00098">
    <property type="entry name" value="Met_tRNA_synth_type1"/>
    <property type="match status" value="1"/>
</dbReference>
<comment type="caution">
    <text evidence="16">The sequence shown here is derived from an EMBL/GenBank/DDBJ whole genome shotgun (WGS) entry which is preliminary data.</text>
</comment>
<feature type="domain" description="WHEP-TRS" evidence="15">
    <location>
        <begin position="841"/>
        <end position="898"/>
    </location>
</feature>
<evidence type="ECO:0000256" key="7">
    <source>
        <dbReference type="ARBA" id="ARBA00022741"/>
    </source>
</evidence>
<gene>
    <name evidence="16" type="ORF">Pcinc_008263</name>
</gene>
<dbReference type="Gene3D" id="3.40.30.10">
    <property type="entry name" value="Glutaredoxin"/>
    <property type="match status" value="1"/>
</dbReference>
<accession>A0AAE1KXL9</accession>
<keyword evidence="9 13" id="KW-0648">Protein biosynthesis</keyword>
<keyword evidence="5" id="KW-0963">Cytoplasm</keyword>
<evidence type="ECO:0000256" key="11">
    <source>
        <dbReference type="ARBA" id="ARBA00030904"/>
    </source>
</evidence>
<dbReference type="PANTHER" id="PTHR45765">
    <property type="entry name" value="METHIONINE--TRNA LIGASE"/>
    <property type="match status" value="1"/>
</dbReference>
<evidence type="ECO:0000256" key="5">
    <source>
        <dbReference type="ARBA" id="ARBA00022490"/>
    </source>
</evidence>
<dbReference type="Pfam" id="PF19303">
    <property type="entry name" value="Anticodon_3"/>
    <property type="match status" value="1"/>
</dbReference>
<dbReference type="InterPro" id="IPR000738">
    <property type="entry name" value="WHEP-TRS_dom"/>
</dbReference>
<dbReference type="GO" id="GO:0017101">
    <property type="term" value="C:aminoacyl-tRNA synthetase multienzyme complex"/>
    <property type="evidence" value="ECO:0007669"/>
    <property type="project" value="TreeGrafter"/>
</dbReference>
<evidence type="ECO:0000256" key="8">
    <source>
        <dbReference type="ARBA" id="ARBA00022840"/>
    </source>
</evidence>
<keyword evidence="17" id="KW-1185">Reference proteome</keyword>
<dbReference type="Gene3D" id="3.40.50.620">
    <property type="entry name" value="HUPs"/>
    <property type="match status" value="1"/>
</dbReference>
<evidence type="ECO:0000256" key="4">
    <source>
        <dbReference type="ARBA" id="ARBA00018335"/>
    </source>
</evidence>
<dbReference type="PROSITE" id="PS00178">
    <property type="entry name" value="AA_TRNA_LIGASE_I"/>
    <property type="match status" value="1"/>
</dbReference>
<dbReference type="InterPro" id="IPR029038">
    <property type="entry name" value="MetRS_Zn"/>
</dbReference>
<dbReference type="InterPro" id="IPR023458">
    <property type="entry name" value="Met-tRNA_ligase_1"/>
</dbReference>
<evidence type="ECO:0000259" key="15">
    <source>
        <dbReference type="PROSITE" id="PS51185"/>
    </source>
</evidence>
<sequence length="1002" mass="111046">MVVVGRNGHTDVLKILLAASLTHKNIDLVERNVFPFGAVLEVTEQNTSFRLPANSAVLHLLQSPGQIHDPEVEKWLEWEATELQPVLVPYLVSLAGGRKDKTLEETLCFLLTKLSSSGILTSKDVTAATVVMFSALHPLTCEVAGSFLKTQHSQILHFLSTLGEVMHFKNIVTSWKNESGLLKTLENIPSQPWNPIHNTMALLKVSDISPSHATTSLTPQTVISPEQNKPVRAAVTEAQLKAAQVSWEQPVSSIAFPKVVAHPSLPVKGETNILITSALPYVNNVPHLGNIIGCVLSADCFARFARLRGDNVLYVCGTDEYGTATETKAIAEGLTPQQICDKYHNIHSNVYKWFNISFNDFGRTTTEQQTKITQEIFHDLENNGLITEDAVEQQYCEKCKRFLADRFVEGGCPHPGCGYPDARGDQCDGCSKLVNAMELVEPRCKLCSSTPIIRSSTHLFLNLPLIEPKLKAWLATSSPQWTSNAQVICESWLRDGLKSRCITRDLKWGTPVPKEGFEDKVFYVWFDAPIGYISITACYTDQWKQWWHNPEQIQYYEFMAKDNVPFHSVVFPACQLGTDKPWTKVTHLVATEYLNYEDGKFSKSRGVGVFGDQAMETGIPSDVWRFYLLYVRPEAQDTSFSWVDLQTKNNSELLNNLGNFIHRALSFVFKFFNGTIPEDKLNRSDYQVVAAVSQELSHYTTALANNHQRDGLRTVLAITRLGNQYIQENEPYKLVKPGRSVEERERGATVTAVAANIVALVSIILEPYMPDTTVQIKDLLGDLPCLHQLPRSFNRLLPPGHVIKEPHPLIKPIEDDLIQRLSSQFGGEQPNPQKKPVDPVEITQLQSKVEEQANNVRKLKEGGTAGKEKIADEVTVLLKLKAELAAAQGVDPSVGGKDKKKVKKGGGGGKGKENAGKKDTTSASPAATPASSLPVNEEEANRLQVQVTQQGDKVRAVKARGNASKEEVNAEVSILLDLKKQLAVAQGLDPNTLTGKEKKKKK</sequence>
<dbReference type="SUPFAM" id="SSF57770">
    <property type="entry name" value="Methionyl-tRNA synthetase (MetRS), Zn-domain"/>
    <property type="match status" value="1"/>
</dbReference>
<dbReference type="SUPFAM" id="SSF47323">
    <property type="entry name" value="Anticodon-binding domain of a subclass of class I aminoacyl-tRNA synthetases"/>
    <property type="match status" value="1"/>
</dbReference>
<dbReference type="CDD" id="cd07957">
    <property type="entry name" value="Anticodon_Ia_Met"/>
    <property type="match status" value="1"/>
</dbReference>
<evidence type="ECO:0000256" key="12">
    <source>
        <dbReference type="ARBA" id="ARBA00047364"/>
    </source>
</evidence>
<keyword evidence="6 13" id="KW-0436">Ligase</keyword>
<dbReference type="CDD" id="cd00814">
    <property type="entry name" value="MetRS_core"/>
    <property type="match status" value="1"/>
</dbReference>
<dbReference type="Gene3D" id="2.20.28.20">
    <property type="entry name" value="Methionyl-tRNA synthetase, Zn-domain"/>
    <property type="match status" value="1"/>
</dbReference>
<comment type="subcellular location">
    <subcellularLocation>
        <location evidence="1">Cytoplasm</location>
    </subcellularLocation>
</comment>
<dbReference type="PANTHER" id="PTHR45765:SF1">
    <property type="entry name" value="METHIONINE--TRNA LIGASE, CYTOPLASMIC"/>
    <property type="match status" value="1"/>
</dbReference>
<feature type="compositionally biased region" description="Basic and acidic residues" evidence="14">
    <location>
        <begin position="910"/>
        <end position="920"/>
    </location>
</feature>
<reference evidence="16" key="1">
    <citation type="submission" date="2023-10" db="EMBL/GenBank/DDBJ databases">
        <title>Genome assemblies of two species of porcelain crab, Petrolisthes cinctipes and Petrolisthes manimaculis (Anomura: Porcellanidae).</title>
        <authorList>
            <person name="Angst P."/>
        </authorList>
    </citation>
    <scope>NUCLEOTIDE SEQUENCE</scope>
    <source>
        <strain evidence="16">PB745_01</strain>
        <tissue evidence="16">Gill</tissue>
    </source>
</reference>
<evidence type="ECO:0000256" key="3">
    <source>
        <dbReference type="ARBA" id="ARBA00012838"/>
    </source>
</evidence>
<dbReference type="SMART" id="SM00991">
    <property type="entry name" value="WHEP-TRS"/>
    <property type="match status" value="2"/>
</dbReference>
<evidence type="ECO:0000256" key="9">
    <source>
        <dbReference type="ARBA" id="ARBA00022917"/>
    </source>
</evidence>
<dbReference type="PRINTS" id="PR01041">
    <property type="entry name" value="TRNASYNTHMET"/>
</dbReference>
<name>A0AAE1KXL9_PETCI</name>
<dbReference type="FunFam" id="2.20.28.20:FF:000001">
    <property type="entry name" value="Methionine--tRNA ligase"/>
    <property type="match status" value="1"/>
</dbReference>
<dbReference type="NCBIfam" id="NF001100">
    <property type="entry name" value="PRK00133.1"/>
    <property type="match status" value="1"/>
</dbReference>
<keyword evidence="8 13" id="KW-0067">ATP-binding</keyword>
<evidence type="ECO:0000256" key="6">
    <source>
        <dbReference type="ARBA" id="ARBA00022598"/>
    </source>
</evidence>
<feature type="domain" description="WHEP-TRS" evidence="15">
    <location>
        <begin position="939"/>
        <end position="996"/>
    </location>
</feature>
<evidence type="ECO:0000256" key="14">
    <source>
        <dbReference type="SAM" id="MobiDB-lite"/>
    </source>
</evidence>
<keyword evidence="7 13" id="KW-0547">Nucleotide-binding</keyword>
<feature type="region of interest" description="Disordered" evidence="14">
    <location>
        <begin position="889"/>
        <end position="968"/>
    </location>
</feature>